<organism evidence="5 6">
    <name type="scientific">Streptomyces cyaneochromogenes</name>
    <dbReference type="NCBI Taxonomy" id="2496836"/>
    <lineage>
        <taxon>Bacteria</taxon>
        <taxon>Bacillati</taxon>
        <taxon>Actinomycetota</taxon>
        <taxon>Actinomycetes</taxon>
        <taxon>Kitasatosporales</taxon>
        <taxon>Streptomycetaceae</taxon>
        <taxon>Streptomyces</taxon>
    </lineage>
</organism>
<dbReference type="InterPro" id="IPR025110">
    <property type="entry name" value="AMP-bd_C"/>
</dbReference>
<dbReference type="PANTHER" id="PTHR43767:SF12">
    <property type="entry name" value="AMP-DEPENDENT SYNTHETASE AND LIGASE"/>
    <property type="match status" value="1"/>
</dbReference>
<dbReference type="Pfam" id="PF13193">
    <property type="entry name" value="AMP-binding_C"/>
    <property type="match status" value="1"/>
</dbReference>
<dbReference type="InterPro" id="IPR050237">
    <property type="entry name" value="ATP-dep_AMP-bd_enzyme"/>
</dbReference>
<dbReference type="InterPro" id="IPR000873">
    <property type="entry name" value="AMP-dep_synth/lig_dom"/>
</dbReference>
<evidence type="ECO:0000313" key="6">
    <source>
        <dbReference type="Proteomes" id="UP000280298"/>
    </source>
</evidence>
<dbReference type="InterPro" id="IPR020845">
    <property type="entry name" value="AMP-binding_CS"/>
</dbReference>
<dbReference type="KEGG" id="scya:EJ357_24795"/>
<dbReference type="SUPFAM" id="SSF56801">
    <property type="entry name" value="Acetyl-CoA synthetase-like"/>
    <property type="match status" value="1"/>
</dbReference>
<dbReference type="FunFam" id="3.30.300.30:FF:000008">
    <property type="entry name" value="2,3-dihydroxybenzoate-AMP ligase"/>
    <property type="match status" value="1"/>
</dbReference>
<protein>
    <submittedName>
        <fullName evidence="5">Long-chain fatty acid--CoA ligase</fullName>
    </submittedName>
</protein>
<evidence type="ECO:0000256" key="2">
    <source>
        <dbReference type="ARBA" id="ARBA00022598"/>
    </source>
</evidence>
<dbReference type="InterPro" id="IPR042099">
    <property type="entry name" value="ANL_N_sf"/>
</dbReference>
<name>A0A3S9MAU1_9ACTN</name>
<feature type="domain" description="AMP-binding enzyme C-terminal" evidence="4">
    <location>
        <begin position="435"/>
        <end position="510"/>
    </location>
</feature>
<dbReference type="RefSeq" id="WP_126393751.1">
    <property type="nucleotide sequence ID" value="NZ_CP034539.1"/>
</dbReference>
<dbReference type="AlphaFoldDB" id="A0A3S9MAU1"/>
<evidence type="ECO:0000259" key="4">
    <source>
        <dbReference type="Pfam" id="PF13193"/>
    </source>
</evidence>
<accession>A0A3S9MAU1</accession>
<keyword evidence="6" id="KW-1185">Reference proteome</keyword>
<comment type="similarity">
    <text evidence="1">Belongs to the ATP-dependent AMP-binding enzyme family.</text>
</comment>
<dbReference type="Gene3D" id="3.30.300.30">
    <property type="match status" value="1"/>
</dbReference>
<dbReference type="Proteomes" id="UP000280298">
    <property type="component" value="Chromosome"/>
</dbReference>
<evidence type="ECO:0000256" key="1">
    <source>
        <dbReference type="ARBA" id="ARBA00006432"/>
    </source>
</evidence>
<dbReference type="PANTHER" id="PTHR43767">
    <property type="entry name" value="LONG-CHAIN-FATTY-ACID--COA LIGASE"/>
    <property type="match status" value="1"/>
</dbReference>
<gene>
    <name evidence="5" type="ORF">EJ357_24795</name>
</gene>
<proteinExistence type="inferred from homology"/>
<evidence type="ECO:0000313" key="5">
    <source>
        <dbReference type="EMBL" id="AZQ36280.1"/>
    </source>
</evidence>
<reference evidence="5 6" key="1">
    <citation type="journal article" date="2019" name="Int. J. Syst. Evol. Microbiol.">
        <title>Streptomyces cyaneochromogenes sp. nov., a blue pigment-producing actinomycete from manganese-contaminated soil.</title>
        <authorList>
            <person name="Tang X."/>
            <person name="Zhao J."/>
            <person name="Li K."/>
            <person name="Chen Z."/>
            <person name="Sun Y."/>
            <person name="Gao J."/>
        </authorList>
    </citation>
    <scope>NUCLEOTIDE SEQUENCE [LARGE SCALE GENOMIC DNA]</scope>
    <source>
        <strain evidence="5 6">MK-45</strain>
    </source>
</reference>
<dbReference type="Pfam" id="PF00501">
    <property type="entry name" value="AMP-binding"/>
    <property type="match status" value="1"/>
</dbReference>
<sequence length="522" mass="56261">MLNLAVLLENTAREAPDRDAVVLGGTRLTYAQIDTEANRVAAALSAHRIGPGDRVALSCPNLPYFPIVHYGILKAGATVVPLNVLLTEREIAYHLQDSGATAYFCFEGTEQLPIAEAGVRAFESTPGCEQFVLLPGTPSGAARPENPGTTTLAEFTDGMPAAFDTVQTAETDTAVILYTSGTTGAPKGAELTHSNMVHNALMASRLFAMVPDDVQLLALPLFHSFGQTAQLNAGFATGTTIVLMPRFDARAAIEVMVRERITFFAGVPTMYWALLNCEDVTGCDLAAIAENLRLGVSGGSALPVEVLKGFEERFCVPILEGYGLSETSPIATFNRIDRPRKPGSIGFPAWGVEVSVVRPDGTEADIDEPGEIRIRGHNVMKGYLDRPEATAEAVDEQGWFRTGDVGRRDADGYLYIVDRTKDLIIRGGFNVYPRELEEVLLTHPAVSLAAVVGVPHASHGEEVKAFVIRKPGVTATEADIVAWCRQNMAGHKYPRIVEFRDGLPMTATGKILKRELADRPSA</sequence>
<dbReference type="OrthoDB" id="9803968at2"/>
<keyword evidence="2 5" id="KW-0436">Ligase</keyword>
<dbReference type="InterPro" id="IPR045851">
    <property type="entry name" value="AMP-bd_C_sf"/>
</dbReference>
<dbReference type="PROSITE" id="PS00455">
    <property type="entry name" value="AMP_BINDING"/>
    <property type="match status" value="1"/>
</dbReference>
<feature type="domain" description="AMP-dependent synthetase/ligase" evidence="3">
    <location>
        <begin position="8"/>
        <end position="384"/>
    </location>
</feature>
<dbReference type="CDD" id="cd05936">
    <property type="entry name" value="FC-FACS_FadD_like"/>
    <property type="match status" value="1"/>
</dbReference>
<dbReference type="GO" id="GO:0016877">
    <property type="term" value="F:ligase activity, forming carbon-sulfur bonds"/>
    <property type="evidence" value="ECO:0007669"/>
    <property type="project" value="UniProtKB-ARBA"/>
</dbReference>
<dbReference type="EMBL" id="CP034539">
    <property type="protein sequence ID" value="AZQ36280.1"/>
    <property type="molecule type" value="Genomic_DNA"/>
</dbReference>
<evidence type="ECO:0000259" key="3">
    <source>
        <dbReference type="Pfam" id="PF00501"/>
    </source>
</evidence>
<dbReference type="Gene3D" id="3.40.50.12780">
    <property type="entry name" value="N-terminal domain of ligase-like"/>
    <property type="match status" value="1"/>
</dbReference>